<name>A0A220MKD9_9BACL</name>
<dbReference type="KEGG" id="bfm:BP422_19600"/>
<dbReference type="Proteomes" id="UP000197781">
    <property type="component" value="Chromosome"/>
</dbReference>
<dbReference type="AlphaFoldDB" id="A0A220MKD9"/>
<accession>A0A220MKD9</accession>
<gene>
    <name evidence="1" type="ORF">BP422_19600</name>
</gene>
<protein>
    <submittedName>
        <fullName evidence="1">Uncharacterized protein</fullName>
    </submittedName>
</protein>
<sequence length="96" mass="11008">MIHLCPVCNGFTALQQTCTTCGQALQDAGRLYDFYGDYSPYREIDDAKMDNGYMDRLRHQCIHTGWCPSCQTEQAVILDEWTPAMLVTDMEKDAYQ</sequence>
<evidence type="ECO:0000313" key="1">
    <source>
        <dbReference type="EMBL" id="ASJ55556.1"/>
    </source>
</evidence>
<proteinExistence type="predicted"/>
<dbReference type="RefSeq" id="WP_088909217.1">
    <property type="nucleotide sequence ID" value="NZ_CP018145.1"/>
</dbReference>
<dbReference type="EMBL" id="CP018145">
    <property type="protein sequence ID" value="ASJ55556.1"/>
    <property type="molecule type" value="Genomic_DNA"/>
</dbReference>
<reference evidence="1 2" key="1">
    <citation type="submission" date="2016-11" db="EMBL/GenBank/DDBJ databases">
        <authorList>
            <person name="Jaros S."/>
            <person name="Januszkiewicz K."/>
            <person name="Wedrychowicz H."/>
        </authorList>
    </citation>
    <scope>NUCLEOTIDE SEQUENCE [LARGE SCALE GENOMIC DNA]</scope>
    <source>
        <strain evidence="1 2">NF2</strain>
    </source>
</reference>
<evidence type="ECO:0000313" key="2">
    <source>
        <dbReference type="Proteomes" id="UP000197781"/>
    </source>
</evidence>
<organism evidence="1 2">
    <name type="scientific">Brevibacillus formosus</name>
    <dbReference type="NCBI Taxonomy" id="54913"/>
    <lineage>
        <taxon>Bacteria</taxon>
        <taxon>Bacillati</taxon>
        <taxon>Bacillota</taxon>
        <taxon>Bacilli</taxon>
        <taxon>Bacillales</taxon>
        <taxon>Paenibacillaceae</taxon>
        <taxon>Brevibacillus</taxon>
    </lineage>
</organism>